<evidence type="ECO:0000313" key="3">
    <source>
        <dbReference type="Proteomes" id="UP000053235"/>
    </source>
</evidence>
<reference evidence="3" key="1">
    <citation type="submission" date="2015-07" db="EMBL/GenBank/DDBJ databases">
        <authorList>
            <person name="Rodrigo-Torres Lidia"/>
            <person name="Arahal R.David."/>
        </authorList>
    </citation>
    <scope>NUCLEOTIDE SEQUENCE [LARGE SCALE GENOMIC DNA]</scope>
    <source>
        <strain evidence="3">CECT 5112</strain>
    </source>
</reference>
<organism evidence="2 3">
    <name type="scientific">Roseibium alexandrii</name>
    <dbReference type="NCBI Taxonomy" id="388408"/>
    <lineage>
        <taxon>Bacteria</taxon>
        <taxon>Pseudomonadati</taxon>
        <taxon>Pseudomonadota</taxon>
        <taxon>Alphaproteobacteria</taxon>
        <taxon>Hyphomicrobiales</taxon>
        <taxon>Stappiaceae</taxon>
        <taxon>Roseibium</taxon>
    </lineage>
</organism>
<sequence>MPLKKTLITATLATAALGIGSAHALEQCQPFSVTAPMNEHRVVKVVKQGSDAPMPGDLRIGHSDLVDNNGNAVGSVEWETRVLGEDDAGQVRLASDVVLSFENGNLYARSGAYTVDKPVHSPETRTIGNEQTRDVLGGSGVFEDANGQITFSMQENGDAQLNVNIACT</sequence>
<gene>
    <name evidence="2" type="ORF">LAX5112_01809</name>
</gene>
<protein>
    <submittedName>
        <fullName evidence="2">Uncharacterized protein</fullName>
    </submittedName>
</protein>
<dbReference type="AlphaFoldDB" id="A0A0M7A2E8"/>
<dbReference type="Proteomes" id="UP000053235">
    <property type="component" value="Unassembled WGS sequence"/>
</dbReference>
<evidence type="ECO:0000313" key="2">
    <source>
        <dbReference type="EMBL" id="CTQ68616.1"/>
    </source>
</evidence>
<dbReference type="OrthoDB" id="7860185at2"/>
<evidence type="ECO:0000256" key="1">
    <source>
        <dbReference type="SAM" id="SignalP"/>
    </source>
</evidence>
<dbReference type="STRING" id="388408.LAX5112_01809"/>
<accession>A0A0M7A2E8</accession>
<proteinExistence type="predicted"/>
<keyword evidence="3" id="KW-1185">Reference proteome</keyword>
<name>A0A0M7A2E8_9HYPH</name>
<keyword evidence="1" id="KW-0732">Signal</keyword>
<dbReference type="RefSeq" id="WP_008191887.1">
    <property type="nucleotide sequence ID" value="NZ_CXWD01000006.1"/>
</dbReference>
<feature type="signal peptide" evidence="1">
    <location>
        <begin position="1"/>
        <end position="24"/>
    </location>
</feature>
<feature type="chain" id="PRO_5005809086" evidence="1">
    <location>
        <begin position="25"/>
        <end position="168"/>
    </location>
</feature>
<dbReference type="EMBL" id="CXWD01000006">
    <property type="protein sequence ID" value="CTQ68616.1"/>
    <property type="molecule type" value="Genomic_DNA"/>
</dbReference>